<feature type="domain" description="Mab-21-like nucleotidyltransferase" evidence="2">
    <location>
        <begin position="103"/>
        <end position="257"/>
    </location>
</feature>
<dbReference type="PANTHER" id="PTHR10656">
    <property type="entry name" value="CELL FATE DETERMINING PROTEIN MAB21-RELATED"/>
    <property type="match status" value="1"/>
</dbReference>
<evidence type="ECO:0000256" key="1">
    <source>
        <dbReference type="ARBA" id="ARBA00008307"/>
    </source>
</evidence>
<dbReference type="OrthoDB" id="6119992at2759"/>
<dbReference type="Pfam" id="PF03281">
    <property type="entry name" value="Mab-21"/>
    <property type="match status" value="1"/>
</dbReference>
<accession>A0A6J8EZE2</accession>
<name>A0A6J8EZE2_MYTCO</name>
<sequence length="708" mass="81913">MNKSVIKRLSDNANASDVISAILDADHVNRNELSLCRQWAFIFESSCKFGSNLRSFATGSRIECSVSPKSDEDQMLQMRDTQVISNADDATMAGNKFIMDISNSPPGYTLLRLFKISSNMNMHETKGCRQSCVLLENKIYLSSEKYLHYNMGLIANINKFCPPSFQAEFLRNGPCVRLNYRKHGKDSDIAIGLECTSWPRESLEWVTRIRKSNWPNQLLVKKIKQMPCHVLPIGHPESDKCDLEWRFAYILPEQELMWNLNDVQIQCYVIFKTLTKEWLDPIAPDEISSFHLKTILFWLSEEIVDWTPEQLIDNVKKCFDHLYKAIAEVHLSHYFFRSRNLFSGKLHNGETRAKLLSKCLQLQKNVIPFFLQSNWQYRRGGKLLSTVRLVTDNKLSEKQFWTICIEFFQQYKDKCKRNDHSHAKGFSLEVALTVMYLRCNKEILMKVAEEIKKELGETLIAIYTDKFLSLRLGMIYLAEANNTADKEKRQNFAEAKRFFDTGQEHDALAACMYLLTYHYQTGNYITIKNYLKELFGKRSAIIYKGTPGFNDPGNRVSISPDMCEGFSETDIANENNIAFDVLFSCSDKLCVPPAIQQECDLLDGQLNWSFCAIHPLVYASYVQFQVAANLGDLDEVIMSINHLRKMVIYIERRQGDISVNNHRHYNILGYCYYINKDIPNAMQWFNKSLLKCPTRGNAAFKYVSRYST</sequence>
<dbReference type="Proteomes" id="UP000507470">
    <property type="component" value="Unassembled WGS sequence"/>
</dbReference>
<evidence type="ECO:0000259" key="3">
    <source>
        <dbReference type="Pfam" id="PF20266"/>
    </source>
</evidence>
<dbReference type="Pfam" id="PF20266">
    <property type="entry name" value="Mab-21_C"/>
    <property type="match status" value="1"/>
</dbReference>
<protein>
    <submittedName>
        <fullName evidence="4">Uncharacterized protein</fullName>
    </submittedName>
</protein>
<gene>
    <name evidence="4" type="ORF">MCOR_56988</name>
</gene>
<dbReference type="InterPro" id="IPR024810">
    <property type="entry name" value="MAB21L/cGLR"/>
</dbReference>
<dbReference type="Gene3D" id="1.10.1410.40">
    <property type="match status" value="1"/>
</dbReference>
<keyword evidence="5" id="KW-1185">Reference proteome</keyword>
<evidence type="ECO:0000313" key="4">
    <source>
        <dbReference type="EMBL" id="CAC5425142.1"/>
    </source>
</evidence>
<dbReference type="EMBL" id="CACVKT020010186">
    <property type="protein sequence ID" value="CAC5425142.1"/>
    <property type="molecule type" value="Genomic_DNA"/>
</dbReference>
<dbReference type="AlphaFoldDB" id="A0A6J8EZE2"/>
<dbReference type="InterPro" id="IPR046906">
    <property type="entry name" value="Mab-21_HhH/H2TH-like"/>
</dbReference>
<dbReference type="SMART" id="SM01265">
    <property type="entry name" value="Mab-21"/>
    <property type="match status" value="1"/>
</dbReference>
<reference evidence="4 5" key="1">
    <citation type="submission" date="2020-06" db="EMBL/GenBank/DDBJ databases">
        <authorList>
            <person name="Li R."/>
            <person name="Bekaert M."/>
        </authorList>
    </citation>
    <scope>NUCLEOTIDE SEQUENCE [LARGE SCALE GENOMIC DNA]</scope>
    <source>
        <strain evidence="5">wild</strain>
    </source>
</reference>
<organism evidence="4 5">
    <name type="scientific">Mytilus coruscus</name>
    <name type="common">Sea mussel</name>
    <dbReference type="NCBI Taxonomy" id="42192"/>
    <lineage>
        <taxon>Eukaryota</taxon>
        <taxon>Metazoa</taxon>
        <taxon>Spiralia</taxon>
        <taxon>Lophotrochozoa</taxon>
        <taxon>Mollusca</taxon>
        <taxon>Bivalvia</taxon>
        <taxon>Autobranchia</taxon>
        <taxon>Pteriomorphia</taxon>
        <taxon>Mytilida</taxon>
        <taxon>Mytiloidea</taxon>
        <taxon>Mytilidae</taxon>
        <taxon>Mytilinae</taxon>
        <taxon>Mytilus</taxon>
    </lineage>
</organism>
<comment type="similarity">
    <text evidence="1">Belongs to the mab-21 family.</text>
</comment>
<dbReference type="PANTHER" id="PTHR10656:SF69">
    <property type="entry name" value="MAB-21-LIKE HHH_H2TH-LIKE DOMAIN-CONTAINING PROTEIN"/>
    <property type="match status" value="1"/>
</dbReference>
<feature type="domain" description="Mab-21-like HhH/H2TH-like" evidence="3">
    <location>
        <begin position="266"/>
        <end position="345"/>
    </location>
</feature>
<evidence type="ECO:0000259" key="2">
    <source>
        <dbReference type="Pfam" id="PF03281"/>
    </source>
</evidence>
<dbReference type="SUPFAM" id="SSF81901">
    <property type="entry name" value="HCP-like"/>
    <property type="match status" value="1"/>
</dbReference>
<evidence type="ECO:0000313" key="5">
    <source>
        <dbReference type="Proteomes" id="UP000507470"/>
    </source>
</evidence>
<proteinExistence type="inferred from homology"/>
<dbReference type="InterPro" id="IPR046903">
    <property type="entry name" value="Mab-21-like_nuc_Trfase"/>
</dbReference>